<dbReference type="Gene3D" id="1.20.5.440">
    <property type="entry name" value="ATP synthase delta/epsilon subunit, C-terminal domain"/>
    <property type="match status" value="1"/>
</dbReference>
<evidence type="ECO:0000256" key="2">
    <source>
        <dbReference type="ARBA" id="ARBA00022723"/>
    </source>
</evidence>
<reference evidence="6 7" key="1">
    <citation type="submission" date="2024-02" db="EMBL/GenBank/DDBJ databases">
        <title>Complete genome sequence of Pelagibacterium nitratireducens ZH15.</title>
        <authorList>
            <person name="Zhao L.H."/>
        </authorList>
    </citation>
    <scope>NUCLEOTIDE SEQUENCE [LARGE SCALE GENOMIC DNA]</scope>
    <source>
        <strain evidence="6 7">ZH15</strain>
    </source>
</reference>
<dbReference type="Gene3D" id="2.60.120.10">
    <property type="entry name" value="Jelly Rolls"/>
    <property type="match status" value="1"/>
</dbReference>
<dbReference type="PANTHER" id="PTHR12918:SF1">
    <property type="entry name" value="CYSTEINE DIOXYGENASE TYPE 1"/>
    <property type="match status" value="1"/>
</dbReference>
<keyword evidence="4" id="KW-0560">Oxidoreductase</keyword>
<accession>A0ABZ2I4R4</accession>
<dbReference type="InterPro" id="IPR011051">
    <property type="entry name" value="RmlC_Cupin_sf"/>
</dbReference>
<proteinExistence type="inferred from homology"/>
<dbReference type="CDD" id="cd10548">
    <property type="entry name" value="cupin_CDO"/>
    <property type="match status" value="1"/>
</dbReference>
<evidence type="ECO:0000256" key="1">
    <source>
        <dbReference type="ARBA" id="ARBA00006622"/>
    </source>
</evidence>
<evidence type="ECO:0000313" key="7">
    <source>
        <dbReference type="Proteomes" id="UP001369958"/>
    </source>
</evidence>
<organism evidence="6 7">
    <name type="scientific">Pelagibacterium nitratireducens</name>
    <dbReference type="NCBI Taxonomy" id="1046114"/>
    <lineage>
        <taxon>Bacteria</taxon>
        <taxon>Pseudomonadati</taxon>
        <taxon>Pseudomonadota</taxon>
        <taxon>Alphaproteobacteria</taxon>
        <taxon>Hyphomicrobiales</taxon>
        <taxon>Devosiaceae</taxon>
        <taxon>Pelagibacterium</taxon>
    </lineage>
</organism>
<dbReference type="Proteomes" id="UP001369958">
    <property type="component" value="Chromosome"/>
</dbReference>
<dbReference type="InterPro" id="IPR010300">
    <property type="entry name" value="CDO_1"/>
</dbReference>
<name>A0ABZ2I4R4_9HYPH</name>
<keyword evidence="3 6" id="KW-0223">Dioxygenase</keyword>
<sequence>MSANPLKEFVVEMTRLSDRESDESRLFEQATPLMAALIARSDWLPEACAQPDPRFYRQYLLHCDPLQRFSLVSFVWGPGQQTPIHDHTTWGLIGVLEGAEHSQKYAEEGGVWRPQREEELLEPGAIDAVSPTIGDVHKVRNAWDNRTSISIHLYGGNIGQIDRHVFDPQSGRAKDFRSGYSLDTLPNIWS</sequence>
<dbReference type="EMBL" id="CP146275">
    <property type="protein sequence ID" value="WWT33204.1"/>
    <property type="molecule type" value="Genomic_DNA"/>
</dbReference>
<evidence type="ECO:0000313" key="6">
    <source>
        <dbReference type="EMBL" id="WWT33204.1"/>
    </source>
</evidence>
<dbReference type="GO" id="GO:0051213">
    <property type="term" value="F:dioxygenase activity"/>
    <property type="evidence" value="ECO:0007669"/>
    <property type="project" value="UniProtKB-KW"/>
</dbReference>
<gene>
    <name evidence="6" type="ORF">V6617_01660</name>
</gene>
<evidence type="ECO:0000256" key="5">
    <source>
        <dbReference type="ARBA" id="ARBA00023004"/>
    </source>
</evidence>
<protein>
    <submittedName>
        <fullName evidence="6">Cysteine dioxygenase</fullName>
    </submittedName>
</protein>
<dbReference type="Pfam" id="PF05995">
    <property type="entry name" value="CDO_I"/>
    <property type="match status" value="1"/>
</dbReference>
<evidence type="ECO:0000256" key="3">
    <source>
        <dbReference type="ARBA" id="ARBA00022964"/>
    </source>
</evidence>
<keyword evidence="7" id="KW-1185">Reference proteome</keyword>
<dbReference type="InterPro" id="IPR014710">
    <property type="entry name" value="RmlC-like_jellyroll"/>
</dbReference>
<dbReference type="PANTHER" id="PTHR12918">
    <property type="entry name" value="CYSTEINE DIOXYGENASE"/>
    <property type="match status" value="1"/>
</dbReference>
<dbReference type="RefSeq" id="WP_338608637.1">
    <property type="nucleotide sequence ID" value="NZ_CP146275.1"/>
</dbReference>
<keyword evidence="2" id="KW-0479">Metal-binding</keyword>
<evidence type="ECO:0000256" key="4">
    <source>
        <dbReference type="ARBA" id="ARBA00023002"/>
    </source>
</evidence>
<dbReference type="SUPFAM" id="SSF51182">
    <property type="entry name" value="RmlC-like cupins"/>
    <property type="match status" value="1"/>
</dbReference>
<comment type="similarity">
    <text evidence="1">Belongs to the cysteine dioxygenase family.</text>
</comment>
<keyword evidence="5" id="KW-0408">Iron</keyword>